<dbReference type="EMBL" id="BK015323">
    <property type="protein sequence ID" value="DAE01332.1"/>
    <property type="molecule type" value="Genomic_DNA"/>
</dbReference>
<evidence type="ECO:0000313" key="1">
    <source>
        <dbReference type="EMBL" id="DAE01332.1"/>
    </source>
</evidence>
<sequence length="186" mass="21551">MTNTNTYKGMTVTISCEETEDTEMMELLQRYQDAKTVHENTKEYYIPRTEAIGRAKWTVVVNQILSLVKIAEEANLFSRTNLYAHYYRDYGNDESVAISKQGGCYYITWRSGSYTDSIALNASPECCPEPLLEDKDGWLAKWDEYQIYPTLRDNLIYSIKKATKDIIEEKNKIVETYKGFAKEVTL</sequence>
<organism evidence="1">
    <name type="scientific">Siphoviridae sp. ctJcm18</name>
    <dbReference type="NCBI Taxonomy" id="2825433"/>
    <lineage>
        <taxon>Viruses</taxon>
        <taxon>Duplodnaviria</taxon>
        <taxon>Heunggongvirae</taxon>
        <taxon>Uroviricota</taxon>
        <taxon>Caudoviricetes</taxon>
    </lineage>
</organism>
<protein>
    <submittedName>
        <fullName evidence="1">Uncharacterized protein</fullName>
    </submittedName>
</protein>
<accession>A0A8S5P558</accession>
<reference evidence="1" key="1">
    <citation type="journal article" date="2021" name="Proc. Natl. Acad. Sci. U.S.A.">
        <title>A Catalog of Tens of Thousands of Viruses from Human Metagenomes Reveals Hidden Associations with Chronic Diseases.</title>
        <authorList>
            <person name="Tisza M.J."/>
            <person name="Buck C.B."/>
        </authorList>
    </citation>
    <scope>NUCLEOTIDE SEQUENCE</scope>
    <source>
        <strain evidence="1">CtJcm18</strain>
    </source>
</reference>
<name>A0A8S5P558_9CAUD</name>
<proteinExistence type="predicted"/>